<dbReference type="InterPro" id="IPR023393">
    <property type="entry name" value="START-like_dom_sf"/>
</dbReference>
<reference evidence="1 2" key="1">
    <citation type="journal article" date="2023" name="Int. J. Syst. Evol. Microbiol.">
        <title>Ligilactobacillus ubinensis sp. nov., a novel species isolated from the wild ferment of a durian fruit (Durio zibethinus).</title>
        <authorList>
            <person name="Heng Y.C."/>
            <person name="Menon N."/>
            <person name="Chen B."/>
            <person name="Loo B.Z.L."/>
            <person name="Wong G.W.J."/>
            <person name="Lim A.C.H."/>
            <person name="Silvaraju S."/>
            <person name="Kittelmann S."/>
        </authorList>
    </citation>
    <scope>NUCLEOTIDE SEQUENCE [LARGE SCALE GENOMIC DNA]</scope>
    <source>
        <strain evidence="1 2">WILCCON 0076</strain>
    </source>
</reference>
<accession>A0A9X2FKN8</accession>
<organism evidence="1 2">
    <name type="scientific">Ligilactobacillus ubinensis</name>
    <dbReference type="NCBI Taxonomy" id="2876789"/>
    <lineage>
        <taxon>Bacteria</taxon>
        <taxon>Bacillati</taxon>
        <taxon>Bacillota</taxon>
        <taxon>Bacilli</taxon>
        <taxon>Lactobacillales</taxon>
        <taxon>Lactobacillaceae</taxon>
        <taxon>Ligilactobacillus</taxon>
    </lineage>
</organism>
<comment type="caution">
    <text evidence="1">The sequence shown here is derived from an EMBL/GenBank/DDBJ whole genome shotgun (WGS) entry which is preliminary data.</text>
</comment>
<dbReference type="AlphaFoldDB" id="A0A9X2FKN8"/>
<evidence type="ECO:0000313" key="1">
    <source>
        <dbReference type="EMBL" id="MCP0887381.1"/>
    </source>
</evidence>
<dbReference type="Gene3D" id="3.30.530.20">
    <property type="match status" value="1"/>
</dbReference>
<name>A0A9X2FKN8_9LACO</name>
<dbReference type="RefSeq" id="WP_253361172.1">
    <property type="nucleotide sequence ID" value="NZ_JAIULA010000016.1"/>
</dbReference>
<keyword evidence="2" id="KW-1185">Reference proteome</keyword>
<dbReference type="SUPFAM" id="SSF55961">
    <property type="entry name" value="Bet v1-like"/>
    <property type="match status" value="1"/>
</dbReference>
<gene>
    <name evidence="1" type="ORF">LB941_08540</name>
</gene>
<dbReference type="Proteomes" id="UP001139006">
    <property type="component" value="Unassembled WGS sequence"/>
</dbReference>
<proteinExistence type="predicted"/>
<evidence type="ECO:0000313" key="2">
    <source>
        <dbReference type="Proteomes" id="UP001139006"/>
    </source>
</evidence>
<dbReference type="EMBL" id="JAIULA010000016">
    <property type="protein sequence ID" value="MCP0887381.1"/>
    <property type="molecule type" value="Genomic_DNA"/>
</dbReference>
<sequence>MNQKIFTNVVLVSASQKEVRGILLNPQFLSKWVPEITTVTTQENQKFIINRASEAFNQHELITIVQEANSINYQSTEGKVEYQIIFTVNEENEHCTIQEDVYLSPETNVHLPLKLLAPIAKHAFNTNLNNLALLIEQTASLAQ</sequence>
<protein>
    <submittedName>
        <fullName evidence="1">SRPBCC family protein</fullName>
    </submittedName>
</protein>